<dbReference type="Proteomes" id="UP000239895">
    <property type="component" value="Unassembled WGS sequence"/>
</dbReference>
<dbReference type="EMBL" id="PVTX01000001">
    <property type="protein sequence ID" value="PRZ09961.1"/>
    <property type="molecule type" value="Genomic_DNA"/>
</dbReference>
<dbReference type="Gene3D" id="1.10.10.10">
    <property type="entry name" value="Winged helix-like DNA-binding domain superfamily/Winged helix DNA-binding domain"/>
    <property type="match status" value="1"/>
</dbReference>
<dbReference type="CDD" id="cd00090">
    <property type="entry name" value="HTH_ARSR"/>
    <property type="match status" value="1"/>
</dbReference>
<gene>
    <name evidence="2" type="ORF">BCL65_10199</name>
</gene>
<dbReference type="InterPro" id="IPR036390">
    <property type="entry name" value="WH_DNA-bd_sf"/>
</dbReference>
<evidence type="ECO:0000256" key="1">
    <source>
        <dbReference type="ARBA" id="ARBA00006479"/>
    </source>
</evidence>
<keyword evidence="2" id="KW-0418">Kinase</keyword>
<dbReference type="SUPFAM" id="SSF53067">
    <property type="entry name" value="Actin-like ATPase domain"/>
    <property type="match status" value="1"/>
</dbReference>
<keyword evidence="3" id="KW-1185">Reference proteome</keyword>
<evidence type="ECO:0000313" key="3">
    <source>
        <dbReference type="Proteomes" id="UP000239895"/>
    </source>
</evidence>
<dbReference type="InterPro" id="IPR000600">
    <property type="entry name" value="ROK"/>
</dbReference>
<organism evidence="2 3">
    <name type="scientific">Isoptericola halotolerans</name>
    <dbReference type="NCBI Taxonomy" id="300560"/>
    <lineage>
        <taxon>Bacteria</taxon>
        <taxon>Bacillati</taxon>
        <taxon>Actinomycetota</taxon>
        <taxon>Actinomycetes</taxon>
        <taxon>Micrococcales</taxon>
        <taxon>Promicromonosporaceae</taxon>
        <taxon>Isoptericola</taxon>
    </lineage>
</organism>
<comment type="caution">
    <text evidence="2">The sequence shown here is derived from an EMBL/GenBank/DDBJ whole genome shotgun (WGS) entry which is preliminary data.</text>
</comment>
<protein>
    <submittedName>
        <fullName evidence="2">NBD/HSP70 family sugar kinase</fullName>
    </submittedName>
</protein>
<reference evidence="2 3" key="1">
    <citation type="submission" date="2018-03" db="EMBL/GenBank/DDBJ databases">
        <title>Comparative analysis of microorganisms from saline springs in Andes Mountain Range, Colombia.</title>
        <authorList>
            <person name="Rubin E."/>
        </authorList>
    </citation>
    <scope>NUCLEOTIDE SEQUENCE [LARGE SCALE GENOMIC DNA]</scope>
    <source>
        <strain evidence="2 3">CG 23</strain>
    </source>
</reference>
<dbReference type="InterPro" id="IPR011991">
    <property type="entry name" value="ArsR-like_HTH"/>
</dbReference>
<dbReference type="InterPro" id="IPR043129">
    <property type="entry name" value="ATPase_NBD"/>
</dbReference>
<proteinExistence type="inferred from homology"/>
<comment type="similarity">
    <text evidence="1">Belongs to the ROK (NagC/XylR) family.</text>
</comment>
<dbReference type="PANTHER" id="PTHR18964">
    <property type="entry name" value="ROK (REPRESSOR, ORF, KINASE) FAMILY"/>
    <property type="match status" value="1"/>
</dbReference>
<accession>A0ABX5EJS6</accession>
<dbReference type="Gene3D" id="3.30.420.40">
    <property type="match status" value="2"/>
</dbReference>
<evidence type="ECO:0000313" key="2">
    <source>
        <dbReference type="EMBL" id="PRZ09961.1"/>
    </source>
</evidence>
<dbReference type="RefSeq" id="WP_243401095.1">
    <property type="nucleotide sequence ID" value="NZ_PVTX01000001.1"/>
</dbReference>
<dbReference type="GO" id="GO:0016301">
    <property type="term" value="F:kinase activity"/>
    <property type="evidence" value="ECO:0007669"/>
    <property type="project" value="UniProtKB-KW"/>
</dbReference>
<keyword evidence="2" id="KW-0808">Transferase</keyword>
<dbReference type="InterPro" id="IPR049874">
    <property type="entry name" value="ROK_cs"/>
</dbReference>
<dbReference type="Pfam" id="PF13412">
    <property type="entry name" value="HTH_24"/>
    <property type="match status" value="1"/>
</dbReference>
<sequence>MATVSAPELGAVLRLLRDGRYRTRAELARTAGLSRSTMSARIDELLRLGLVAPVGDAGSTGGRPAATFALAPAARLVVGVDLGATHARVSVTDLTGRELAEHMEQLHIADGPDVVLDRVAEVVTGLVARLDRPLRDVVGLGVGLPGPVDHTTGRPTKPPIMPGWDGSDVVGALRHRLGDLAVLVDNDVNLMALGEHATALPAVGHLLYVKVATGIGSGIVADGRIHRGAQGSAGDLGHIAVPGADPVPCTCGNTGCLEAIAGGGAVAARLAAQGLTAETTNDVVELVRHGDLRAAAAVREAGRSIGAVLAGCVSLLNPSAVVVGGSMSRAGEHLIAGIREIVYARSLPLATQHLRVVTSIAGPRAGVLGGAHSAAEHAFAHPELLTGEAVSPPDSAAATA</sequence>
<dbReference type="SUPFAM" id="SSF46785">
    <property type="entry name" value="Winged helix' DNA-binding domain"/>
    <property type="match status" value="1"/>
</dbReference>
<dbReference type="PANTHER" id="PTHR18964:SF173">
    <property type="entry name" value="GLUCOKINASE"/>
    <property type="match status" value="1"/>
</dbReference>
<name>A0ABX5EJS6_9MICO</name>
<dbReference type="Pfam" id="PF00480">
    <property type="entry name" value="ROK"/>
    <property type="match status" value="1"/>
</dbReference>
<dbReference type="InterPro" id="IPR036388">
    <property type="entry name" value="WH-like_DNA-bd_sf"/>
</dbReference>
<dbReference type="PROSITE" id="PS01125">
    <property type="entry name" value="ROK"/>
    <property type="match status" value="1"/>
</dbReference>